<sequence>METPSGPWFNALASYLGPAYLRNAFTYGTVQEVDFIIEILGLKPGMSVLDIGCGPGRHSLELSRRGYEVVGVDLSPEFISLARESASSETLDIEFQVLDVRELAFEEEFDAVICLCQGGFGLLGGDDDADVFLRVSRAVKRGGGVALSAFSSYFALHHLEAGEEFNPRVGVLHEVSNLRNIDGVEAPFDLWTTCFTSRELLLLGEAAGLSNAVTYGCTPGDYGIRPPALDRPEILFVASRRSGL</sequence>
<evidence type="ECO:0000256" key="3">
    <source>
        <dbReference type="ARBA" id="ARBA00022691"/>
    </source>
</evidence>
<dbReference type="GO" id="GO:0032259">
    <property type="term" value="P:methylation"/>
    <property type="evidence" value="ECO:0007669"/>
    <property type="project" value="UniProtKB-KW"/>
</dbReference>
<keyword evidence="1" id="KW-0489">Methyltransferase</keyword>
<evidence type="ECO:0000256" key="1">
    <source>
        <dbReference type="ARBA" id="ARBA00022603"/>
    </source>
</evidence>
<dbReference type="InterPro" id="IPR041698">
    <property type="entry name" value="Methyltransf_25"/>
</dbReference>
<dbReference type="PANTHER" id="PTHR43464">
    <property type="entry name" value="METHYLTRANSFERASE"/>
    <property type="match status" value="1"/>
</dbReference>
<organism evidence="5">
    <name type="scientific">freshwater metagenome</name>
    <dbReference type="NCBI Taxonomy" id="449393"/>
    <lineage>
        <taxon>unclassified sequences</taxon>
        <taxon>metagenomes</taxon>
        <taxon>ecological metagenomes</taxon>
    </lineage>
</organism>
<evidence type="ECO:0000256" key="2">
    <source>
        <dbReference type="ARBA" id="ARBA00022679"/>
    </source>
</evidence>
<dbReference type="Pfam" id="PF13649">
    <property type="entry name" value="Methyltransf_25"/>
    <property type="match status" value="1"/>
</dbReference>
<dbReference type="PANTHER" id="PTHR43464:SF19">
    <property type="entry name" value="UBIQUINONE BIOSYNTHESIS O-METHYLTRANSFERASE, MITOCHONDRIAL"/>
    <property type="match status" value="1"/>
</dbReference>
<gene>
    <name evidence="5" type="ORF">UFOPK2925_01590</name>
    <name evidence="6" type="ORF">UFOPK3789_00323</name>
</gene>
<accession>A0A6J6X8Z9</accession>
<feature type="domain" description="Methyltransferase" evidence="4">
    <location>
        <begin position="48"/>
        <end position="143"/>
    </location>
</feature>
<dbReference type="AlphaFoldDB" id="A0A6J6X8Z9"/>
<evidence type="ECO:0000259" key="4">
    <source>
        <dbReference type="Pfam" id="PF13649"/>
    </source>
</evidence>
<reference evidence="5" key="1">
    <citation type="submission" date="2020-05" db="EMBL/GenBank/DDBJ databases">
        <authorList>
            <person name="Chiriac C."/>
            <person name="Salcher M."/>
            <person name="Ghai R."/>
            <person name="Kavagutti S V."/>
        </authorList>
    </citation>
    <scope>NUCLEOTIDE SEQUENCE</scope>
</reference>
<dbReference type="InterPro" id="IPR029063">
    <property type="entry name" value="SAM-dependent_MTases_sf"/>
</dbReference>
<dbReference type="GO" id="GO:0008168">
    <property type="term" value="F:methyltransferase activity"/>
    <property type="evidence" value="ECO:0007669"/>
    <property type="project" value="UniProtKB-KW"/>
</dbReference>
<dbReference type="Gene3D" id="3.40.50.150">
    <property type="entry name" value="Vaccinia Virus protein VP39"/>
    <property type="match status" value="1"/>
</dbReference>
<keyword evidence="3" id="KW-0949">S-adenosyl-L-methionine</keyword>
<protein>
    <submittedName>
        <fullName evidence="5">Unannotated protein</fullName>
    </submittedName>
</protein>
<evidence type="ECO:0000313" key="6">
    <source>
        <dbReference type="EMBL" id="CAB4945134.1"/>
    </source>
</evidence>
<name>A0A6J6X8Z9_9ZZZZ</name>
<dbReference type="EMBL" id="CAFBNL010000011">
    <property type="protein sequence ID" value="CAB4945134.1"/>
    <property type="molecule type" value="Genomic_DNA"/>
</dbReference>
<dbReference type="EMBL" id="CAEZZU010000307">
    <property type="protein sequence ID" value="CAB4792655.1"/>
    <property type="molecule type" value="Genomic_DNA"/>
</dbReference>
<proteinExistence type="predicted"/>
<dbReference type="SUPFAM" id="SSF53335">
    <property type="entry name" value="S-adenosyl-L-methionine-dependent methyltransferases"/>
    <property type="match status" value="1"/>
</dbReference>
<evidence type="ECO:0000313" key="5">
    <source>
        <dbReference type="EMBL" id="CAB4792655.1"/>
    </source>
</evidence>
<dbReference type="CDD" id="cd02440">
    <property type="entry name" value="AdoMet_MTases"/>
    <property type="match status" value="1"/>
</dbReference>
<keyword evidence="2" id="KW-0808">Transferase</keyword>